<comment type="caution">
    <text evidence="2">The sequence shown here is derived from an EMBL/GenBank/DDBJ whole genome shotgun (WGS) entry which is preliminary data.</text>
</comment>
<dbReference type="InterPro" id="IPR052343">
    <property type="entry name" value="Retrotransposon-Effector_Assoc"/>
</dbReference>
<dbReference type="Proteomes" id="UP001179952">
    <property type="component" value="Unassembled WGS sequence"/>
</dbReference>
<name>A0AAV9A2N3_ACOGR</name>
<feature type="domain" description="Reverse transcriptase" evidence="1">
    <location>
        <begin position="2"/>
        <end position="124"/>
    </location>
</feature>
<sequence length="140" mass="16026">MAARLQESLPNIISPHQTAFIKGHSIHHNILLAHELVHLLGQKGKPRAYIKIDLQKAFDSVRWPYLEEVLRGFHFSETWINWCMECVTTPKYSVLINGSPEGFFTSSWRLGQGDPLSLFSLCLYWSLFLSPSISSVKRVI</sequence>
<dbReference type="InterPro" id="IPR000477">
    <property type="entry name" value="RT_dom"/>
</dbReference>
<evidence type="ECO:0000313" key="3">
    <source>
        <dbReference type="Proteomes" id="UP001179952"/>
    </source>
</evidence>
<gene>
    <name evidence="2" type="ORF">QJS04_geneDACA007014</name>
</gene>
<dbReference type="EMBL" id="JAUJYN010000018">
    <property type="protein sequence ID" value="KAK1258413.1"/>
    <property type="molecule type" value="Genomic_DNA"/>
</dbReference>
<dbReference type="AlphaFoldDB" id="A0AAV9A2N3"/>
<accession>A0AAV9A2N3</accession>
<dbReference type="PANTHER" id="PTHR46890:SF48">
    <property type="entry name" value="RNA-DIRECTED DNA POLYMERASE"/>
    <property type="match status" value="1"/>
</dbReference>
<dbReference type="Pfam" id="PF00078">
    <property type="entry name" value="RVT_1"/>
    <property type="match status" value="1"/>
</dbReference>
<protein>
    <recommendedName>
        <fullName evidence="1">Reverse transcriptase domain-containing protein</fullName>
    </recommendedName>
</protein>
<organism evidence="2 3">
    <name type="scientific">Acorus gramineus</name>
    <name type="common">Dwarf sweet flag</name>
    <dbReference type="NCBI Taxonomy" id="55184"/>
    <lineage>
        <taxon>Eukaryota</taxon>
        <taxon>Viridiplantae</taxon>
        <taxon>Streptophyta</taxon>
        <taxon>Embryophyta</taxon>
        <taxon>Tracheophyta</taxon>
        <taxon>Spermatophyta</taxon>
        <taxon>Magnoliopsida</taxon>
        <taxon>Liliopsida</taxon>
        <taxon>Acoraceae</taxon>
        <taxon>Acorus</taxon>
    </lineage>
</organism>
<keyword evidence="3" id="KW-1185">Reference proteome</keyword>
<reference evidence="2" key="2">
    <citation type="submission" date="2023-06" db="EMBL/GenBank/DDBJ databases">
        <authorList>
            <person name="Ma L."/>
            <person name="Liu K.-W."/>
            <person name="Li Z."/>
            <person name="Hsiao Y.-Y."/>
            <person name="Qi Y."/>
            <person name="Fu T."/>
            <person name="Tang G."/>
            <person name="Zhang D."/>
            <person name="Sun W.-H."/>
            <person name="Liu D.-K."/>
            <person name="Li Y."/>
            <person name="Chen G.-Z."/>
            <person name="Liu X.-D."/>
            <person name="Liao X.-Y."/>
            <person name="Jiang Y.-T."/>
            <person name="Yu X."/>
            <person name="Hao Y."/>
            <person name="Huang J."/>
            <person name="Zhao X.-W."/>
            <person name="Ke S."/>
            <person name="Chen Y.-Y."/>
            <person name="Wu W.-L."/>
            <person name="Hsu J.-L."/>
            <person name="Lin Y.-F."/>
            <person name="Huang M.-D."/>
            <person name="Li C.-Y."/>
            <person name="Huang L."/>
            <person name="Wang Z.-W."/>
            <person name="Zhao X."/>
            <person name="Zhong W.-Y."/>
            <person name="Peng D.-H."/>
            <person name="Ahmad S."/>
            <person name="Lan S."/>
            <person name="Zhang J.-S."/>
            <person name="Tsai W.-C."/>
            <person name="Van De Peer Y."/>
            <person name="Liu Z.-J."/>
        </authorList>
    </citation>
    <scope>NUCLEOTIDE SEQUENCE</scope>
    <source>
        <strain evidence="2">SCP</strain>
        <tissue evidence="2">Leaves</tissue>
    </source>
</reference>
<evidence type="ECO:0000259" key="1">
    <source>
        <dbReference type="Pfam" id="PF00078"/>
    </source>
</evidence>
<proteinExistence type="predicted"/>
<evidence type="ECO:0000313" key="2">
    <source>
        <dbReference type="EMBL" id="KAK1258413.1"/>
    </source>
</evidence>
<dbReference type="PANTHER" id="PTHR46890">
    <property type="entry name" value="NON-LTR RETROLELEMENT REVERSE TRANSCRIPTASE-LIKE PROTEIN-RELATED"/>
    <property type="match status" value="1"/>
</dbReference>
<reference evidence="2" key="1">
    <citation type="journal article" date="2023" name="Nat. Commun.">
        <title>Diploid and tetraploid genomes of Acorus and the evolution of monocots.</title>
        <authorList>
            <person name="Ma L."/>
            <person name="Liu K.W."/>
            <person name="Li Z."/>
            <person name="Hsiao Y.Y."/>
            <person name="Qi Y."/>
            <person name="Fu T."/>
            <person name="Tang G.D."/>
            <person name="Zhang D."/>
            <person name="Sun W.H."/>
            <person name="Liu D.K."/>
            <person name="Li Y."/>
            <person name="Chen G.Z."/>
            <person name="Liu X.D."/>
            <person name="Liao X.Y."/>
            <person name="Jiang Y.T."/>
            <person name="Yu X."/>
            <person name="Hao Y."/>
            <person name="Huang J."/>
            <person name="Zhao X.W."/>
            <person name="Ke S."/>
            <person name="Chen Y.Y."/>
            <person name="Wu W.L."/>
            <person name="Hsu J.L."/>
            <person name="Lin Y.F."/>
            <person name="Huang M.D."/>
            <person name="Li C.Y."/>
            <person name="Huang L."/>
            <person name="Wang Z.W."/>
            <person name="Zhao X."/>
            <person name="Zhong W.Y."/>
            <person name="Peng D.H."/>
            <person name="Ahmad S."/>
            <person name="Lan S."/>
            <person name="Zhang J.S."/>
            <person name="Tsai W.C."/>
            <person name="Van de Peer Y."/>
            <person name="Liu Z.J."/>
        </authorList>
    </citation>
    <scope>NUCLEOTIDE SEQUENCE</scope>
    <source>
        <strain evidence="2">SCP</strain>
    </source>
</reference>